<keyword evidence="1" id="KW-0812">Transmembrane</keyword>
<comment type="caution">
    <text evidence="2">The sequence shown here is derived from an EMBL/GenBank/DDBJ whole genome shotgun (WGS) entry which is preliminary data.</text>
</comment>
<reference evidence="2 3" key="1">
    <citation type="submission" date="2024-06" db="EMBL/GenBank/DDBJ databases">
        <title>Sorghum-associated microbial communities from plants grown in Nebraska, USA.</title>
        <authorList>
            <person name="Schachtman D."/>
        </authorList>
    </citation>
    <scope>NUCLEOTIDE SEQUENCE [LARGE SCALE GENOMIC DNA]</scope>
    <source>
        <strain evidence="2 3">1288</strain>
    </source>
</reference>
<feature type="transmembrane region" description="Helical" evidence="1">
    <location>
        <begin position="6"/>
        <end position="22"/>
    </location>
</feature>
<feature type="transmembrane region" description="Helical" evidence="1">
    <location>
        <begin position="75"/>
        <end position="91"/>
    </location>
</feature>
<name>A0ABV2KA14_SPOPS</name>
<sequence length="172" mass="20019">MVIVNLAFFIFILIASIYILFIKSKNDVLKRYLSFIIINSFFFFSIFDIKSVLWITLICAIGLILHTKSPIKDKVIFIFIVIFIFVIYRVPTSPAEFETYLIEEHAIHCSVVECVEVVEIVNDNKLQMQATKYAIQGLTFDWYFVFSQGQIVLNNENIKAINKAGFWIQINK</sequence>
<proteinExistence type="predicted"/>
<evidence type="ECO:0000313" key="3">
    <source>
        <dbReference type="Proteomes" id="UP001549104"/>
    </source>
</evidence>
<protein>
    <submittedName>
        <fullName evidence="2">Uncharacterized protein</fullName>
    </submittedName>
</protein>
<dbReference type="EMBL" id="JBEPME010000004">
    <property type="protein sequence ID" value="MET3657906.1"/>
    <property type="molecule type" value="Genomic_DNA"/>
</dbReference>
<gene>
    <name evidence="2" type="ORF">ABIC55_003003</name>
</gene>
<accession>A0ABV2KA14</accession>
<feature type="transmembrane region" description="Helical" evidence="1">
    <location>
        <begin position="52"/>
        <end position="68"/>
    </location>
</feature>
<organism evidence="2 3">
    <name type="scientific">Sporosarcina psychrophila</name>
    <name type="common">Bacillus psychrophilus</name>
    <dbReference type="NCBI Taxonomy" id="1476"/>
    <lineage>
        <taxon>Bacteria</taxon>
        <taxon>Bacillati</taxon>
        <taxon>Bacillota</taxon>
        <taxon>Bacilli</taxon>
        <taxon>Bacillales</taxon>
        <taxon>Caryophanaceae</taxon>
        <taxon>Sporosarcina</taxon>
    </lineage>
</organism>
<keyword evidence="3" id="KW-1185">Reference proteome</keyword>
<keyword evidence="1" id="KW-1133">Transmembrane helix</keyword>
<evidence type="ECO:0000313" key="2">
    <source>
        <dbReference type="EMBL" id="MET3657906.1"/>
    </source>
</evidence>
<evidence type="ECO:0000256" key="1">
    <source>
        <dbReference type="SAM" id="Phobius"/>
    </source>
</evidence>
<dbReference type="RefSeq" id="WP_354313644.1">
    <property type="nucleotide sequence ID" value="NZ_JBEPME010000004.1"/>
</dbReference>
<dbReference type="Proteomes" id="UP001549104">
    <property type="component" value="Unassembled WGS sequence"/>
</dbReference>
<keyword evidence="1" id="KW-0472">Membrane</keyword>